<dbReference type="InterPro" id="IPR050129">
    <property type="entry name" value="Zn_alcohol_dh"/>
</dbReference>
<gene>
    <name evidence="3" type="ORF">ENV38_02415</name>
</gene>
<dbReference type="GO" id="GO:0016491">
    <property type="term" value="F:oxidoreductase activity"/>
    <property type="evidence" value="ECO:0007669"/>
    <property type="project" value="UniProtKB-KW"/>
</dbReference>
<keyword evidence="1" id="KW-0560">Oxidoreductase</keyword>
<dbReference type="Gene3D" id="3.40.50.720">
    <property type="entry name" value="NAD(P)-binding Rossmann-like Domain"/>
    <property type="match status" value="1"/>
</dbReference>
<dbReference type="AlphaFoldDB" id="A0A7V3KN83"/>
<name>A0A7V3KN83_UNCW3</name>
<dbReference type="EMBL" id="DTGD01000093">
    <property type="protein sequence ID" value="HGB35745.1"/>
    <property type="molecule type" value="Genomic_DNA"/>
</dbReference>
<evidence type="ECO:0000256" key="1">
    <source>
        <dbReference type="ARBA" id="ARBA00023002"/>
    </source>
</evidence>
<proteinExistence type="predicted"/>
<dbReference type="Pfam" id="PF08240">
    <property type="entry name" value="ADH_N"/>
    <property type="match status" value="1"/>
</dbReference>
<dbReference type="InterPro" id="IPR013154">
    <property type="entry name" value="ADH-like_N"/>
</dbReference>
<sequence length="330" mass="37115">MRAIVFSKEKHQLLERELPTPTLQGREVLVKVSHLLLTQKDLSETISGSEIIPGRFFIGEVIATGSEVKNYAPGDLVSSITTFYCESCDPCEVSEYHLCEKPSIPGRDINGFFAEFAIIKESFLFKIPPEIPGKKAVFLPLIVELLDYIPEEIQPGATGIVIASSIEDVIFNSLLHTLGFIETAILSASARLRTFLKPDLRNLYTEEPSGLFQFFEGNGVKPNFAFDFTGNWAFLKAVLQVLKPGAMLFLAEPLRNEDVQNLLEFAKPKKLNIRMRNLLPIKDKVSYAIKVLQTHSINPEEFLTHIFNLNDLEKITKILSQEPSLIMVNF</sequence>
<feature type="domain" description="Alcohol dehydrogenase-like N-terminal" evidence="2">
    <location>
        <begin position="26"/>
        <end position="128"/>
    </location>
</feature>
<reference evidence="3" key="1">
    <citation type="journal article" date="2020" name="mSystems">
        <title>Genome- and Community-Level Interaction Insights into Carbon Utilization and Element Cycling Functions of Hydrothermarchaeota in Hydrothermal Sediment.</title>
        <authorList>
            <person name="Zhou Z."/>
            <person name="Liu Y."/>
            <person name="Xu W."/>
            <person name="Pan J."/>
            <person name="Luo Z.H."/>
            <person name="Li M."/>
        </authorList>
    </citation>
    <scope>NUCLEOTIDE SEQUENCE [LARGE SCALE GENOMIC DNA]</scope>
    <source>
        <strain evidence="3">SpSt-754</strain>
    </source>
</reference>
<dbReference type="PANTHER" id="PTHR43401">
    <property type="entry name" value="L-THREONINE 3-DEHYDROGENASE"/>
    <property type="match status" value="1"/>
</dbReference>
<dbReference type="PANTHER" id="PTHR43401:SF2">
    <property type="entry name" value="L-THREONINE 3-DEHYDROGENASE"/>
    <property type="match status" value="1"/>
</dbReference>
<evidence type="ECO:0000259" key="2">
    <source>
        <dbReference type="Pfam" id="PF08240"/>
    </source>
</evidence>
<protein>
    <recommendedName>
        <fullName evidence="2">Alcohol dehydrogenase-like N-terminal domain-containing protein</fullName>
    </recommendedName>
</protein>
<evidence type="ECO:0000313" key="3">
    <source>
        <dbReference type="EMBL" id="HGB35745.1"/>
    </source>
</evidence>
<dbReference type="SUPFAM" id="SSF50129">
    <property type="entry name" value="GroES-like"/>
    <property type="match status" value="1"/>
</dbReference>
<dbReference type="Gene3D" id="3.90.180.10">
    <property type="entry name" value="Medium-chain alcohol dehydrogenases, catalytic domain"/>
    <property type="match status" value="1"/>
</dbReference>
<dbReference type="InterPro" id="IPR011032">
    <property type="entry name" value="GroES-like_sf"/>
</dbReference>
<accession>A0A7V3KN83</accession>
<organism evidence="3">
    <name type="scientific">candidate division WOR-3 bacterium</name>
    <dbReference type="NCBI Taxonomy" id="2052148"/>
    <lineage>
        <taxon>Bacteria</taxon>
        <taxon>Bacteria division WOR-3</taxon>
    </lineage>
</organism>
<comment type="caution">
    <text evidence="3">The sequence shown here is derived from an EMBL/GenBank/DDBJ whole genome shotgun (WGS) entry which is preliminary data.</text>
</comment>